<accession>E4S5X7</accession>
<organism evidence="3 4">
    <name type="scientific">Caldicellulosiruptor acetigenus (strain ATCC 700853 / DSM 12137 / I77R1B)</name>
    <name type="common">Caldicellulosiruptor kristjanssonii</name>
    <dbReference type="NCBI Taxonomy" id="632335"/>
    <lineage>
        <taxon>Bacteria</taxon>
        <taxon>Bacillati</taxon>
        <taxon>Bacillota</taxon>
        <taxon>Bacillota incertae sedis</taxon>
        <taxon>Caldicellulosiruptorales</taxon>
        <taxon>Caldicellulosiruptoraceae</taxon>
        <taxon>Caldicellulosiruptor</taxon>
    </lineage>
</organism>
<evidence type="ECO:0008006" key="5">
    <source>
        <dbReference type="Google" id="ProtNLM"/>
    </source>
</evidence>
<reference key="1">
    <citation type="submission" date="2010-11" db="EMBL/GenBank/DDBJ databases">
        <title>Complete sequence of chromosome of Caldicellulosiruptor kristjanssonii 177R1B.</title>
        <authorList>
            <consortium name="US DOE Joint Genome Institute"/>
            <person name="Lucas S."/>
            <person name="Copeland A."/>
            <person name="Lapidus A."/>
            <person name="Cheng J.-F."/>
            <person name="Bruce D."/>
            <person name="Goodwin L."/>
            <person name="Pitluck S."/>
            <person name="Davenport K."/>
            <person name="Detter J.C."/>
            <person name="Han C."/>
            <person name="Tapia R."/>
            <person name="Land M."/>
            <person name="Hauser L."/>
            <person name="Jeffries C."/>
            <person name="Kyrpides N."/>
            <person name="Ivanova N."/>
            <person name="Mikhailova N."/>
            <person name="Blumer-Schuette S.E."/>
            <person name="Kelly R.M."/>
            <person name="Woyke T."/>
        </authorList>
    </citation>
    <scope>NUCLEOTIDE SEQUENCE</scope>
    <source>
        <strain>177R1B</strain>
    </source>
</reference>
<dbReference type="AlphaFoldDB" id="E4S5X7"/>
<feature type="transmembrane region" description="Helical" evidence="1">
    <location>
        <begin position="93"/>
        <end position="115"/>
    </location>
</feature>
<gene>
    <name evidence="3" type="ordered locus">Calkr_2174</name>
</gene>
<feature type="transmembrane region" description="Helical" evidence="1">
    <location>
        <begin position="59"/>
        <end position="81"/>
    </location>
</feature>
<name>E4S5X7_CALA7</name>
<evidence type="ECO:0000256" key="2">
    <source>
        <dbReference type="SAM" id="SignalP"/>
    </source>
</evidence>
<sequence>MNRKKIFVVLLSSFLCLALSTVAFANASKGDLQKIVGTETTSTFAQKAADVINAIKAPIQVAAVAIALILVIVRGLVLTAVQDEKKKAEIGRAFLWTFIGLGIVFFGIQIASVVINNLASAAGIK</sequence>
<keyword evidence="2" id="KW-0732">Signal</keyword>
<dbReference type="HOGENOM" id="CLU_1988506_0_0_9"/>
<dbReference type="Proteomes" id="UP000009256">
    <property type="component" value="Chromosome"/>
</dbReference>
<dbReference type="InterPro" id="IPR043993">
    <property type="entry name" value="T4SS_pilin"/>
</dbReference>
<dbReference type="STRING" id="632335.Calkr_2174"/>
<dbReference type="RefSeq" id="WP_013433358.1">
    <property type="nucleotide sequence ID" value="NC_014721.1"/>
</dbReference>
<keyword evidence="1" id="KW-1133">Transmembrane helix</keyword>
<dbReference type="EMBL" id="CP002326">
    <property type="protein sequence ID" value="ADQ41637.1"/>
    <property type="molecule type" value="Genomic_DNA"/>
</dbReference>
<dbReference type="Pfam" id="PF18895">
    <property type="entry name" value="T4SS_pilin"/>
    <property type="match status" value="1"/>
</dbReference>
<dbReference type="KEGG" id="cki:Calkr_2174"/>
<evidence type="ECO:0000313" key="4">
    <source>
        <dbReference type="Proteomes" id="UP000009256"/>
    </source>
</evidence>
<feature type="chain" id="PRO_5003186102" description="TrbC/VIRB2 family protein" evidence="2">
    <location>
        <begin position="26"/>
        <end position="125"/>
    </location>
</feature>
<feature type="signal peptide" evidence="2">
    <location>
        <begin position="1"/>
        <end position="25"/>
    </location>
</feature>
<proteinExistence type="predicted"/>
<reference evidence="3 4" key="2">
    <citation type="journal article" date="2011" name="J. Bacteriol.">
        <title>Complete genome sequences for the anaerobic, extremely thermophilic plant biomass-degrading bacteria Caldicellulosiruptor hydrothermalis, Caldicellulosiruptor kristjanssonii, Caldicellulosiruptor kronotskyensis, Caldicellulosiruptor owensenis, and Caldicellulosiruptor lactoaceticus.</title>
        <authorList>
            <person name="Blumer-Schuette S.E."/>
            <person name="Ozdemir I."/>
            <person name="Mistry D."/>
            <person name="Lucas S."/>
            <person name="Lapidus A."/>
            <person name="Cheng J.F."/>
            <person name="Goodwin L.A."/>
            <person name="Pitluck S."/>
            <person name="Land M.L."/>
            <person name="Hauser L.J."/>
            <person name="Woyke T."/>
            <person name="Mikhailova N."/>
            <person name="Pati A."/>
            <person name="Kyrpides N.C."/>
            <person name="Ivanova N."/>
            <person name="Detter J.C."/>
            <person name="Walston-Davenport K."/>
            <person name="Han S."/>
            <person name="Adams M.W."/>
            <person name="Kelly R.M."/>
        </authorList>
    </citation>
    <scope>NUCLEOTIDE SEQUENCE [LARGE SCALE GENOMIC DNA]</scope>
    <source>
        <strain evidence="4">ATCC 700853 / DSM 12137 / I77R1B</strain>
    </source>
</reference>
<keyword evidence="4" id="KW-1185">Reference proteome</keyword>
<protein>
    <recommendedName>
        <fullName evidence="5">TrbC/VIRB2 family protein</fullName>
    </recommendedName>
</protein>
<keyword evidence="1" id="KW-0472">Membrane</keyword>
<keyword evidence="1" id="KW-0812">Transmembrane</keyword>
<evidence type="ECO:0000313" key="3">
    <source>
        <dbReference type="EMBL" id="ADQ41637.1"/>
    </source>
</evidence>
<evidence type="ECO:0000256" key="1">
    <source>
        <dbReference type="SAM" id="Phobius"/>
    </source>
</evidence>